<dbReference type="OrthoDB" id="406318at2759"/>
<organism evidence="1">
    <name type="scientific">Cladocopium goreaui</name>
    <dbReference type="NCBI Taxonomy" id="2562237"/>
    <lineage>
        <taxon>Eukaryota</taxon>
        <taxon>Sar</taxon>
        <taxon>Alveolata</taxon>
        <taxon>Dinophyceae</taxon>
        <taxon>Suessiales</taxon>
        <taxon>Symbiodiniaceae</taxon>
        <taxon>Cladocopium</taxon>
    </lineage>
</organism>
<evidence type="ECO:0000313" key="1">
    <source>
        <dbReference type="EMBL" id="CAI4000084.1"/>
    </source>
</evidence>
<keyword evidence="3" id="KW-1185">Reference proteome</keyword>
<dbReference type="Proteomes" id="UP001152797">
    <property type="component" value="Unassembled WGS sequence"/>
</dbReference>
<gene>
    <name evidence="1" type="ORF">C1SCF055_LOCUS26231</name>
</gene>
<reference evidence="1" key="1">
    <citation type="submission" date="2022-10" db="EMBL/GenBank/DDBJ databases">
        <authorList>
            <person name="Chen Y."/>
            <person name="Dougan E. K."/>
            <person name="Chan C."/>
            <person name="Rhodes N."/>
            <person name="Thang M."/>
        </authorList>
    </citation>
    <scope>NUCLEOTIDE SEQUENCE</scope>
</reference>
<name>A0A9P1G3X8_9DINO</name>
<dbReference type="EMBL" id="CAMXCT010002731">
    <property type="protein sequence ID" value="CAI4000084.1"/>
    <property type="molecule type" value="Genomic_DNA"/>
</dbReference>
<accession>A0A9P1G3X8</accession>
<sequence length="591" mass="63524">MGDTYDAKSNGALRCARAPAPALLAIPSLLPPSLAHSAHSAHLNALNALNASNASCSMLSLQNQRLGPNIGPSMPSMPSTFQAFPSWAPGPPALATSAPLPLSQGSPVSLIPVPVAAVGPVAPVAPLTTVAHPLPAVGPSLILSAHSAHAAHSQISQSMPSSSPVASPMSPTVTSFGLSAPKTAPAPGFSAPHAQNETFLSVSRSPFTFGCTEQAGSVVDLRSERFAVNGSNLPLRVRTGRRAGPHSRRVRRVQRTVQSNCVHPVWPDAWNLIPNPSIRQSDVRLEAGNLVPPVKNTEKVLIWHCRHPHGLFSMFSLALGHAETCEKQGLGLIVDWTSSELLYRGPPGEPNVWTAFFVQPAEIKIASEAIRHAIRSGQYMETSKHHVVYGHYRGVIQDYGGIPADQAARGRALCRRSIALQPRFQEKLEQTMSSILKPGKRLAVHIRRSDKVVEAAANFELSDDSLLKRIISQCVAWKMDGVFLCSDDASLKTRLTNSLERYGLLVSTYDATLPAEASQAVHFDKSLDSYKKAEDVVIETFLMAKGCHGLLSTYSNVSAAVVYLSPDSFQYTTFWDPVEVQEDVSPCTPEP</sequence>
<protein>
    <submittedName>
        <fullName evidence="2">GDP-fucose protein O-fucosyltransferase 1</fullName>
    </submittedName>
</protein>
<evidence type="ECO:0000313" key="3">
    <source>
        <dbReference type="Proteomes" id="UP001152797"/>
    </source>
</evidence>
<dbReference type="Gene3D" id="3.40.50.11350">
    <property type="match status" value="1"/>
</dbReference>
<reference evidence="2 3" key="2">
    <citation type="submission" date="2024-05" db="EMBL/GenBank/DDBJ databases">
        <authorList>
            <person name="Chen Y."/>
            <person name="Shah S."/>
            <person name="Dougan E. K."/>
            <person name="Thang M."/>
            <person name="Chan C."/>
        </authorList>
    </citation>
    <scope>NUCLEOTIDE SEQUENCE [LARGE SCALE GENOMIC DNA]</scope>
</reference>
<dbReference type="EMBL" id="CAMXCT020002731">
    <property type="protein sequence ID" value="CAL1153459.1"/>
    <property type="molecule type" value="Genomic_DNA"/>
</dbReference>
<dbReference type="AlphaFoldDB" id="A0A9P1G3X8"/>
<dbReference type="EMBL" id="CAMXCT030002731">
    <property type="protein sequence ID" value="CAL4787396.1"/>
    <property type="molecule type" value="Genomic_DNA"/>
</dbReference>
<proteinExistence type="predicted"/>
<evidence type="ECO:0000313" key="2">
    <source>
        <dbReference type="EMBL" id="CAL4787396.1"/>
    </source>
</evidence>
<comment type="caution">
    <text evidence="1">The sequence shown here is derived from an EMBL/GenBank/DDBJ whole genome shotgun (WGS) entry which is preliminary data.</text>
</comment>